<sequence>MNRAHLDKLFTVLLAGVLAGLALAAAALPAALVFGLGFKGLMPYAELPESLRTPQPAQRSNLYANDGRTLITSFYVEDRVDVPVAEVAPVMRQAIVAAEDVRFYQHHGVDVRGVVRAFTANRREDGTRQGASTLTMQYVRNALAGDPRLTAEQRAKATEITMGRKIREMRYALALERELGKDEILGRYLNIAYFGAGAYGIAAASKRYFSTTPAKLTLAQAALLAGLVRSPDTDDPINGDADAAVARRAYVLDRMVETGQVDAGAATKAKAEQVKLRPSATPNDCAAVPRDRNDWGFFCDWFTQWWNAQPAFGASVDERQRTLRRGGWRIVSTLDPEVQRKATEQVLQVYDVDNKRAAPTAVVQPGTGRVLAMAVNRNYGVAANPDGQQNYPNTVNQLVAGGGGIVGYQGGSTFKLFALLAALESGLPLDTDFDAPSIYVTDFKAGGGPASCGGYWCPANANPAWMNGHRSMWSAFGRSVNTYFAWLTERVGADKVVEMAQRLGIVLRSPDDARLAREDAKNWGAFTLGVAATTPLDLANAYATVAAEGTWCRPTPVTSIVDPSGRTVAAGKPDCRQVLDTEVARAAADAARCPVGDQSMYGRCNGGTAEELQPGLRRPLAGKTGSSERNATETVVAFTPQLAVASIAANPDNPRDAVGGGVQVRQIAAVGRILADALRDEPVVDFVPPSQTVAFQHTTPRTGN</sequence>
<dbReference type="Gene3D" id="1.10.3810.10">
    <property type="entry name" value="Biosynthetic peptidoglycan transglycosylase-like"/>
    <property type="match status" value="1"/>
</dbReference>
<accession>A0A1A8ZS70</accession>
<evidence type="ECO:0000259" key="10">
    <source>
        <dbReference type="Pfam" id="PF00905"/>
    </source>
</evidence>
<evidence type="ECO:0000313" key="13">
    <source>
        <dbReference type="Proteomes" id="UP000199385"/>
    </source>
</evidence>
<dbReference type="InterPro" id="IPR001264">
    <property type="entry name" value="Glyco_trans_51"/>
</dbReference>
<organism evidence="12 13">
    <name type="scientific">Micromonospora auratinigra</name>
    <dbReference type="NCBI Taxonomy" id="261654"/>
    <lineage>
        <taxon>Bacteria</taxon>
        <taxon>Bacillati</taxon>
        <taxon>Actinomycetota</taxon>
        <taxon>Actinomycetes</taxon>
        <taxon>Micromonosporales</taxon>
        <taxon>Micromonosporaceae</taxon>
        <taxon>Micromonospora</taxon>
    </lineage>
</organism>
<feature type="domain" description="Penicillin-binding protein transpeptidase" evidence="10">
    <location>
        <begin position="361"/>
        <end position="645"/>
    </location>
</feature>
<dbReference type="Pfam" id="PF00905">
    <property type="entry name" value="Transpeptidase"/>
    <property type="match status" value="1"/>
</dbReference>
<reference evidence="13" key="1">
    <citation type="submission" date="2016-06" db="EMBL/GenBank/DDBJ databases">
        <authorList>
            <person name="Varghese N."/>
            <person name="Submissions Spin"/>
        </authorList>
    </citation>
    <scope>NUCLEOTIDE SEQUENCE [LARGE SCALE GENOMIC DNA]</scope>
    <source>
        <strain evidence="13">DSM 44815</strain>
    </source>
</reference>
<feature type="domain" description="Glycosyl transferase family 51" evidence="11">
    <location>
        <begin position="71"/>
        <end position="255"/>
    </location>
</feature>
<evidence type="ECO:0000256" key="7">
    <source>
        <dbReference type="ARBA" id="ARBA00034000"/>
    </source>
</evidence>
<dbReference type="GO" id="GO:0030288">
    <property type="term" value="C:outer membrane-bounded periplasmic space"/>
    <property type="evidence" value="ECO:0007669"/>
    <property type="project" value="TreeGrafter"/>
</dbReference>
<dbReference type="AlphaFoldDB" id="A0A1A8ZS70"/>
<proteinExistence type="predicted"/>
<dbReference type="Proteomes" id="UP000199385">
    <property type="component" value="Chromosome I"/>
</dbReference>
<dbReference type="SUPFAM" id="SSF53955">
    <property type="entry name" value="Lysozyme-like"/>
    <property type="match status" value="1"/>
</dbReference>
<evidence type="ECO:0000256" key="9">
    <source>
        <dbReference type="SAM" id="MobiDB-lite"/>
    </source>
</evidence>
<dbReference type="RefSeq" id="WP_091665424.1">
    <property type="nucleotide sequence ID" value="NZ_LT594323.1"/>
</dbReference>
<dbReference type="GO" id="GO:0009252">
    <property type="term" value="P:peptidoglycan biosynthetic process"/>
    <property type="evidence" value="ECO:0007669"/>
    <property type="project" value="TreeGrafter"/>
</dbReference>
<evidence type="ECO:0000259" key="11">
    <source>
        <dbReference type="Pfam" id="PF00912"/>
    </source>
</evidence>
<keyword evidence="4" id="KW-0808">Transferase</keyword>
<feature type="region of interest" description="Disordered" evidence="9">
    <location>
        <begin position="606"/>
        <end position="629"/>
    </location>
</feature>
<dbReference type="InterPro" id="IPR012338">
    <property type="entry name" value="Beta-lactam/transpept-like"/>
</dbReference>
<keyword evidence="3" id="KW-0328">Glycosyltransferase</keyword>
<dbReference type="GO" id="GO:0008658">
    <property type="term" value="F:penicillin binding"/>
    <property type="evidence" value="ECO:0007669"/>
    <property type="project" value="InterPro"/>
</dbReference>
<dbReference type="GO" id="GO:0006508">
    <property type="term" value="P:proteolysis"/>
    <property type="evidence" value="ECO:0007669"/>
    <property type="project" value="UniProtKB-KW"/>
</dbReference>
<gene>
    <name evidence="12" type="ORF">GA0070611_3486</name>
</gene>
<evidence type="ECO:0000256" key="5">
    <source>
        <dbReference type="ARBA" id="ARBA00022801"/>
    </source>
</evidence>
<evidence type="ECO:0000256" key="2">
    <source>
        <dbReference type="ARBA" id="ARBA00022670"/>
    </source>
</evidence>
<dbReference type="Gene3D" id="3.40.710.10">
    <property type="entry name" value="DD-peptidase/beta-lactamase superfamily"/>
    <property type="match status" value="1"/>
</dbReference>
<dbReference type="PATRIC" id="fig|261654.4.peg.3543"/>
<name>A0A1A8ZS70_9ACTN</name>
<dbReference type="GO" id="GO:0009002">
    <property type="term" value="F:serine-type D-Ala-D-Ala carboxypeptidase activity"/>
    <property type="evidence" value="ECO:0007669"/>
    <property type="project" value="UniProtKB-EC"/>
</dbReference>
<keyword evidence="13" id="KW-1185">Reference proteome</keyword>
<dbReference type="InterPro" id="IPR023346">
    <property type="entry name" value="Lysozyme-like_dom_sf"/>
</dbReference>
<comment type="catalytic activity">
    <reaction evidence="8">
        <text>[GlcNAc-(1-&gt;4)-Mur2Ac(oyl-L-Ala-gamma-D-Glu-L-Lys-D-Ala-D-Ala)](n)-di-trans,octa-cis-undecaprenyl diphosphate + beta-D-GlcNAc-(1-&gt;4)-Mur2Ac(oyl-L-Ala-gamma-D-Glu-L-Lys-D-Ala-D-Ala)-di-trans,octa-cis-undecaprenyl diphosphate = [GlcNAc-(1-&gt;4)-Mur2Ac(oyl-L-Ala-gamma-D-Glu-L-Lys-D-Ala-D-Ala)](n+1)-di-trans,octa-cis-undecaprenyl diphosphate + di-trans,octa-cis-undecaprenyl diphosphate + H(+)</text>
        <dbReference type="Rhea" id="RHEA:23708"/>
        <dbReference type="Rhea" id="RHEA-COMP:9602"/>
        <dbReference type="Rhea" id="RHEA-COMP:9603"/>
        <dbReference type="ChEBI" id="CHEBI:15378"/>
        <dbReference type="ChEBI" id="CHEBI:58405"/>
        <dbReference type="ChEBI" id="CHEBI:60033"/>
        <dbReference type="ChEBI" id="CHEBI:78435"/>
        <dbReference type="EC" id="2.4.99.28"/>
    </reaction>
</comment>
<dbReference type="GO" id="GO:0008955">
    <property type="term" value="F:peptidoglycan glycosyltransferase activity"/>
    <property type="evidence" value="ECO:0007669"/>
    <property type="project" value="UniProtKB-EC"/>
</dbReference>
<keyword evidence="6" id="KW-0511">Multifunctional enzyme</keyword>
<dbReference type="STRING" id="261654.GA0070611_3486"/>
<dbReference type="PANTHER" id="PTHR32282:SF33">
    <property type="entry name" value="PEPTIDOGLYCAN GLYCOSYLTRANSFERASE"/>
    <property type="match status" value="1"/>
</dbReference>
<evidence type="ECO:0000256" key="4">
    <source>
        <dbReference type="ARBA" id="ARBA00022679"/>
    </source>
</evidence>
<dbReference type="InterPro" id="IPR001460">
    <property type="entry name" value="PCN-bd_Tpept"/>
</dbReference>
<dbReference type="Pfam" id="PF00912">
    <property type="entry name" value="Transgly"/>
    <property type="match status" value="1"/>
</dbReference>
<keyword evidence="5" id="KW-0378">Hydrolase</keyword>
<evidence type="ECO:0000313" key="12">
    <source>
        <dbReference type="EMBL" id="SBT46733.1"/>
    </source>
</evidence>
<keyword evidence="2" id="KW-0645">Protease</keyword>
<dbReference type="SUPFAM" id="SSF56601">
    <property type="entry name" value="beta-lactamase/transpeptidase-like"/>
    <property type="match status" value="1"/>
</dbReference>
<dbReference type="PANTHER" id="PTHR32282">
    <property type="entry name" value="BINDING PROTEIN TRANSPEPTIDASE, PUTATIVE-RELATED"/>
    <property type="match status" value="1"/>
</dbReference>
<dbReference type="InterPro" id="IPR036950">
    <property type="entry name" value="PBP_transglycosylase"/>
</dbReference>
<dbReference type="EMBL" id="LT594323">
    <property type="protein sequence ID" value="SBT46733.1"/>
    <property type="molecule type" value="Genomic_DNA"/>
</dbReference>
<evidence type="ECO:0000256" key="3">
    <source>
        <dbReference type="ARBA" id="ARBA00022676"/>
    </source>
</evidence>
<evidence type="ECO:0000256" key="6">
    <source>
        <dbReference type="ARBA" id="ARBA00023268"/>
    </source>
</evidence>
<dbReference type="InterPro" id="IPR050396">
    <property type="entry name" value="Glycosyltr_51/Transpeptidase"/>
</dbReference>
<protein>
    <submittedName>
        <fullName evidence="12">Membrane carboxypeptidase (Penicillin-binding protein)</fullName>
    </submittedName>
</protein>
<comment type="catalytic activity">
    <reaction evidence="7">
        <text>Preferential cleavage: (Ac)2-L-Lys-D-Ala-|-D-Ala. Also transpeptidation of peptidyl-alanyl moieties that are N-acyl substituents of D-alanine.</text>
        <dbReference type="EC" id="3.4.16.4"/>
    </reaction>
</comment>
<keyword evidence="1 12" id="KW-0121">Carboxypeptidase</keyword>
<evidence type="ECO:0000256" key="1">
    <source>
        <dbReference type="ARBA" id="ARBA00022645"/>
    </source>
</evidence>
<evidence type="ECO:0000256" key="8">
    <source>
        <dbReference type="ARBA" id="ARBA00049902"/>
    </source>
</evidence>
<dbReference type="OrthoDB" id="9766909at2"/>